<dbReference type="EMBL" id="CCAG010002953">
    <property type="status" value="NOT_ANNOTATED_CDS"/>
    <property type="molecule type" value="Genomic_DNA"/>
</dbReference>
<feature type="compositionally biased region" description="Basic and acidic residues" evidence="2">
    <location>
        <begin position="1624"/>
        <end position="1638"/>
    </location>
</feature>
<keyword evidence="3" id="KW-0472">Membrane</keyword>
<dbReference type="SMART" id="SM00209">
    <property type="entry name" value="TSP1"/>
    <property type="match status" value="1"/>
</dbReference>
<dbReference type="InterPro" id="IPR035914">
    <property type="entry name" value="Sperma_CUB_dom_sf"/>
</dbReference>
<dbReference type="InterPro" id="IPR038877">
    <property type="entry name" value="THSD1"/>
</dbReference>
<dbReference type="SUPFAM" id="SSF49854">
    <property type="entry name" value="Spermadhesin, CUB domain"/>
    <property type="match status" value="1"/>
</dbReference>
<evidence type="ECO:0000256" key="2">
    <source>
        <dbReference type="SAM" id="MobiDB-lite"/>
    </source>
</evidence>
<evidence type="ECO:0000256" key="1">
    <source>
        <dbReference type="SAM" id="Coils"/>
    </source>
</evidence>
<dbReference type="GO" id="GO:0071944">
    <property type="term" value="C:cell periphery"/>
    <property type="evidence" value="ECO:0007669"/>
    <property type="project" value="TreeGrafter"/>
</dbReference>
<feature type="compositionally biased region" description="Basic and acidic residues" evidence="2">
    <location>
        <begin position="1020"/>
        <end position="1035"/>
    </location>
</feature>
<proteinExistence type="predicted"/>
<reference evidence="4" key="1">
    <citation type="submission" date="2020-05" db="UniProtKB">
        <authorList>
            <consortium name="EnsemblMetazoa"/>
        </authorList>
    </citation>
    <scope>IDENTIFICATION</scope>
    <source>
        <strain evidence="4">Yale</strain>
    </source>
</reference>
<feature type="compositionally biased region" description="Polar residues" evidence="2">
    <location>
        <begin position="1715"/>
        <end position="1724"/>
    </location>
</feature>
<dbReference type="SUPFAM" id="SSF82895">
    <property type="entry name" value="TSP-1 type 1 repeat"/>
    <property type="match status" value="1"/>
</dbReference>
<evidence type="ECO:0000313" key="4">
    <source>
        <dbReference type="EnsemblMetazoa" id="GMOY009787-PA"/>
    </source>
</evidence>
<feature type="region of interest" description="Disordered" evidence="2">
    <location>
        <begin position="1622"/>
        <end position="1648"/>
    </location>
</feature>
<dbReference type="PANTHER" id="PTHR16311">
    <property type="entry name" value="THROMBOSPONDIN TYPE I DOMAIN-CONTAINING 1"/>
    <property type="match status" value="1"/>
</dbReference>
<feature type="compositionally biased region" description="Polar residues" evidence="2">
    <location>
        <begin position="1682"/>
        <end position="1700"/>
    </location>
</feature>
<feature type="coiled-coil region" evidence="1">
    <location>
        <begin position="523"/>
        <end position="656"/>
    </location>
</feature>
<protein>
    <submittedName>
        <fullName evidence="4">Uncharacterized protein</fullName>
    </submittedName>
</protein>
<evidence type="ECO:0000256" key="3">
    <source>
        <dbReference type="SAM" id="Phobius"/>
    </source>
</evidence>
<dbReference type="PANTHER" id="PTHR16311:SF3">
    <property type="entry name" value="THROMBOSPONDIN TYPE-1 DOMAIN-CONTAINING PROTEIN 1"/>
    <property type="match status" value="1"/>
</dbReference>
<feature type="region of interest" description="Disordered" evidence="2">
    <location>
        <begin position="1551"/>
        <end position="1578"/>
    </location>
</feature>
<feature type="compositionally biased region" description="Polar residues" evidence="2">
    <location>
        <begin position="1760"/>
        <end position="1785"/>
    </location>
</feature>
<organism evidence="4 5">
    <name type="scientific">Glossina morsitans morsitans</name>
    <name type="common">Savannah tsetse fly</name>
    <dbReference type="NCBI Taxonomy" id="37546"/>
    <lineage>
        <taxon>Eukaryota</taxon>
        <taxon>Metazoa</taxon>
        <taxon>Ecdysozoa</taxon>
        <taxon>Arthropoda</taxon>
        <taxon>Hexapoda</taxon>
        <taxon>Insecta</taxon>
        <taxon>Pterygota</taxon>
        <taxon>Neoptera</taxon>
        <taxon>Endopterygota</taxon>
        <taxon>Diptera</taxon>
        <taxon>Brachycera</taxon>
        <taxon>Muscomorpha</taxon>
        <taxon>Hippoboscoidea</taxon>
        <taxon>Glossinidae</taxon>
        <taxon>Glossina</taxon>
    </lineage>
</organism>
<keyword evidence="5" id="KW-1185">Reference proteome</keyword>
<feature type="compositionally biased region" description="Acidic residues" evidence="2">
    <location>
        <begin position="1000"/>
        <end position="1012"/>
    </location>
</feature>
<sequence>MTPSTFTALSGDLHVQIQFMQDDDNRNINSTATISTTFEETVSNMTTARTKQPSSGNVTETETKTVENIITSTLVISKYIDEVQELTAPEAFPTTTTKVALIESNDTMIDGKILQRKRKEIVQNIPVYPDPRYNVTQIAVPCQTFIRGGLYEMQVVTNLRTFNHIPLNSTKIAVTSQSGVAKPTMTTSTTTLIPVMDERLKQTLDVRWPSAEMLISPVRLRTYPDRPVEVTLRFPEVNCDQAWRSEDLPEFWLELIYCGKERPCSTLMPQNISKSSVLFAEQVRGYPKYFNVKLNCELFGLAGNYAVQLRPMLTALNVPITRRFLSVDWSEKYVFNVYARSIFPCDPHTGIGVLYEYPGCILEQGDRVRLYAKLRADVASLKPPTTLHYIAEQRVMKNQYSLYFSCDLFTEKYVEYCFVYVSQAISGAVADVRMDCVPTLPVRESDTGGWGPWSEWTPCSTSCLGGTRNRYRFCDSPPPRYGAKFCEVRMATKGKGDKGKKKKGEKTKEKLSQVDKTFYELTIADLNKKLARLRSHVNSLDDANVALTEKVRTMEEDRVDIAAHLERSLASRDDKILELEENLSEMTKVRNSEKQESSEHIKDLEVKYKAMRNQLTSEIKLLNGKLNSLDEFRIQRDHLLSKYDDQEQELKEKDRLHQEILYNMEQKAVVEKDALKKEVEAKLLQVSEDFTRSSEIRNAGYTRRLIRENIALQKEIEVLVVAQIRMQRDLEEQLEGRKEMAEQCAFLDQLKTQLIYSSQNKVNIIEKLTNRYESLKAKYTEALRYRTLYQNIMKREVCDRFNYHDAAKKLRTLGQKFEKLKIEKNHLLAIHKQHNYEIVRLKKVVEQIKACVTAAIICQKEREKDRPSPVMSKKDELTEHELTRQGLLSELIEIISSHLEWYAPTPSVLSLSRSQSSIYRPGGMGFLPKVASSLMEIFKHEAQDVRSVAIMSGDFKLQSQTSKIIPKARTSDAGSIIDVELGSTLYVSSSHEELDIIQPEEEPDDMGEESSSEEYQPSEQKPERADEIKEGEETIDYKASPAMTSSKLDMEEGGQSALSKATRISTKISTAAGGPSVQTEKCGNSVLDTWDCIYESGGAIINNINRTGVSQEIGPGCRCGCIVHLGSSKPKRIIAGATQSCPGRSFWLIQVDGEEYISLELNFLRLPCATQYIKVRDGPSLSSTLLTELQGGDTMHSPDAIGQNMNVPLRLESGRAQLLLEFFAGEESSLTNQSGLMCTGGFLANVEQLSESFCKNSSETAATLLAATGLTVKSRSILKRPQIPAKFTLVHVSAVIFASIIILISALLGAQYVLRYRKYHLAVARSRDEGSRLHTPRASMSSLQGPPSRALSTTTLISEVIYMVKMRPKRHLRHSILRESIDAENLARETELNDPRVKESMVNCVEEFGSNGSIITLRNAIISPITETLSQSPSYTEEDLNNDSLNSAAGDGDDEENVHSCGTLTRKDSSKDNESIVSSGMSSICYSPSRQSRDLRKYSEATTLKLTSSHFNIEDKLKNVKRNQNVNSENNQSVLTNGCYSSANSVISTATIRSTTNPKANKDKQNRKRLLTRPGSEFSLGNPEDFELDYYDYNVTNAGSVPGSYLGMDPAYLIWVPPFDEISTPDREDDDKTPRPEDCNATFDETQPLYEEIKMPKYSHYLSPHSNTDSSNNTTNTTPTSEEISPLNSNFQSKATTPSETDLKNSFIRKVISASSTTNPTKSISPYLARKRKRQEKQQSKSTLALQNHPNKDSIPLQELNATKSARNVSETSEQKPISSNSSLVSVLETESMNGSYIEKETSVVKSPSDLQQRLALDDIQFADESESDHDSHPTEKNLTAKERLKEECQLLRNLKKVSTAIAVNKAQTVKRTQI</sequence>
<accession>A0A1B0G900</accession>
<dbReference type="PROSITE" id="PS50092">
    <property type="entry name" value="TSP1"/>
    <property type="match status" value="1"/>
</dbReference>
<dbReference type="EnsemblMetazoa" id="GMOY009787-RA">
    <property type="protein sequence ID" value="GMOY009787-PA"/>
    <property type="gene ID" value="GMOY009787"/>
</dbReference>
<name>A0A1B0G900_GLOMM</name>
<dbReference type="InterPro" id="IPR036383">
    <property type="entry name" value="TSP1_rpt_sf"/>
</dbReference>
<dbReference type="Pfam" id="PF00090">
    <property type="entry name" value="TSP_1"/>
    <property type="match status" value="1"/>
</dbReference>
<feature type="region of interest" description="Disordered" evidence="2">
    <location>
        <begin position="1000"/>
        <end position="1035"/>
    </location>
</feature>
<feature type="coiled-coil region" evidence="1">
    <location>
        <begin position="758"/>
        <end position="785"/>
    </location>
</feature>
<feature type="compositionally biased region" description="Polar residues" evidence="2">
    <location>
        <begin position="1740"/>
        <end position="1749"/>
    </location>
</feature>
<evidence type="ECO:0000313" key="5">
    <source>
        <dbReference type="Proteomes" id="UP000092444"/>
    </source>
</evidence>
<dbReference type="Gene3D" id="2.20.100.10">
    <property type="entry name" value="Thrombospondin type-1 (TSP1) repeat"/>
    <property type="match status" value="1"/>
</dbReference>
<feature type="compositionally biased region" description="Polar residues" evidence="2">
    <location>
        <begin position="1475"/>
        <end position="1489"/>
    </location>
</feature>
<dbReference type="Proteomes" id="UP000092444">
    <property type="component" value="Unassembled WGS sequence"/>
</dbReference>
<dbReference type="InterPro" id="IPR000884">
    <property type="entry name" value="TSP1_rpt"/>
</dbReference>
<keyword evidence="3" id="KW-0812">Transmembrane</keyword>
<feature type="region of interest" description="Disordered" evidence="2">
    <location>
        <begin position="1430"/>
        <end position="1489"/>
    </location>
</feature>
<feature type="compositionally biased region" description="Low complexity" evidence="2">
    <location>
        <begin position="1666"/>
        <end position="1681"/>
    </location>
</feature>
<feature type="compositionally biased region" description="Basic and acidic residues" evidence="2">
    <location>
        <begin position="1465"/>
        <end position="1474"/>
    </location>
</feature>
<feature type="region of interest" description="Disordered" evidence="2">
    <location>
        <begin position="1660"/>
        <end position="1702"/>
    </location>
</feature>
<keyword evidence="3" id="KW-1133">Transmembrane helix</keyword>
<keyword evidence="1" id="KW-0175">Coiled coil</keyword>
<feature type="region of interest" description="Disordered" evidence="2">
    <location>
        <begin position="1715"/>
        <end position="1785"/>
    </location>
</feature>
<dbReference type="VEuPathDB" id="VectorBase:GMOY009787"/>
<feature type="transmembrane region" description="Helical" evidence="3">
    <location>
        <begin position="1289"/>
        <end position="1310"/>
    </location>
</feature>